<sequence>MIVKDGPENPAGGWNAMKTIKKIRETLTVEPLVGVYQFAISLSKPALDNLELEKTCRVNLGYNDTICNAILAGDHRRYSDENNNIQVTISKLHSWQQPIQSFMPLVLILFLGSYSDRHKLRKPFFVIPLMGDLLGNVGCVLCAWNMRSWPVEVQGVFQKIVPSLFGTQSLLTVATTAYVADISSVESRTFRIGLTTLVISLVAPVSNAISGVLFVRMGYQGVLVLSSGMLVSAIVYGIVWIEETQGDGEGRKLGLCADVFSPKHALDTFHVAYKTSERRRVLLLLVMVVLHRSAFDGETSVLYLYVQKVFQWTPVDFTYFLTINSSISLIGNILGLYVFVKILDTGDLILLFLTEISRIISNLIYGFATSPVMFYIGTITNVMTKLYRIVKRSYATKIVPTGDIGKTQSLLGIAEALAPAASVPAYNLLYMYTLKAFPAAIFFFSITIYSICCVLIALMYVENKPGQLETVENQQGASTIIETTHM</sequence>
<evidence type="ECO:0000256" key="2">
    <source>
        <dbReference type="ARBA" id="ARBA00022692"/>
    </source>
</evidence>
<keyword evidence="2 5" id="KW-0812">Transmembrane</keyword>
<dbReference type="Gene3D" id="1.20.1250.20">
    <property type="entry name" value="MFS general substrate transporter like domains"/>
    <property type="match status" value="1"/>
</dbReference>
<dbReference type="PANTHER" id="PTHR23507:SF1">
    <property type="entry name" value="FI18259P1-RELATED"/>
    <property type="match status" value="1"/>
</dbReference>
<evidence type="ECO:0000256" key="3">
    <source>
        <dbReference type="ARBA" id="ARBA00022989"/>
    </source>
</evidence>
<evidence type="ECO:0000256" key="4">
    <source>
        <dbReference type="ARBA" id="ARBA00023136"/>
    </source>
</evidence>
<evidence type="ECO:0000256" key="5">
    <source>
        <dbReference type="SAM" id="Phobius"/>
    </source>
</evidence>
<keyword evidence="7" id="KW-1185">Reference proteome</keyword>
<dbReference type="GO" id="GO:0016020">
    <property type="term" value="C:membrane"/>
    <property type="evidence" value="ECO:0007669"/>
    <property type="project" value="UniProtKB-SubCell"/>
</dbReference>
<accession>A0A9N9TF46</accession>
<dbReference type="InterPro" id="IPR011701">
    <property type="entry name" value="MFS"/>
</dbReference>
<proteinExistence type="predicted"/>
<feature type="transmembrane region" description="Helical" evidence="5">
    <location>
        <begin position="436"/>
        <end position="461"/>
    </location>
</feature>
<feature type="transmembrane region" description="Helical" evidence="5">
    <location>
        <begin position="124"/>
        <end position="146"/>
    </location>
</feature>
<evidence type="ECO:0000313" key="6">
    <source>
        <dbReference type="EMBL" id="CAG9854608.1"/>
    </source>
</evidence>
<organism evidence="6 7">
    <name type="scientific">Phyllotreta striolata</name>
    <name type="common">Striped flea beetle</name>
    <name type="synonym">Crioceris striolata</name>
    <dbReference type="NCBI Taxonomy" id="444603"/>
    <lineage>
        <taxon>Eukaryota</taxon>
        <taxon>Metazoa</taxon>
        <taxon>Ecdysozoa</taxon>
        <taxon>Arthropoda</taxon>
        <taxon>Hexapoda</taxon>
        <taxon>Insecta</taxon>
        <taxon>Pterygota</taxon>
        <taxon>Neoptera</taxon>
        <taxon>Endopterygota</taxon>
        <taxon>Coleoptera</taxon>
        <taxon>Polyphaga</taxon>
        <taxon>Cucujiformia</taxon>
        <taxon>Chrysomeloidea</taxon>
        <taxon>Chrysomelidae</taxon>
        <taxon>Galerucinae</taxon>
        <taxon>Alticini</taxon>
        <taxon>Phyllotreta</taxon>
    </lineage>
</organism>
<feature type="transmembrane region" description="Helical" evidence="5">
    <location>
        <begin position="281"/>
        <end position="305"/>
    </location>
</feature>
<feature type="transmembrane region" description="Helical" evidence="5">
    <location>
        <begin position="317"/>
        <end position="340"/>
    </location>
</feature>
<dbReference type="OrthoDB" id="3026777at2759"/>
<feature type="transmembrane region" description="Helical" evidence="5">
    <location>
        <begin position="221"/>
        <end position="241"/>
    </location>
</feature>
<gene>
    <name evidence="6" type="ORF">PHYEVI_LOCUS1069</name>
</gene>
<dbReference type="Pfam" id="PF07690">
    <property type="entry name" value="MFS_1"/>
    <property type="match status" value="1"/>
</dbReference>
<dbReference type="PANTHER" id="PTHR23507">
    <property type="entry name" value="ZGC:174356"/>
    <property type="match status" value="1"/>
</dbReference>
<dbReference type="Proteomes" id="UP001153712">
    <property type="component" value="Chromosome 1"/>
</dbReference>
<dbReference type="GO" id="GO:0022857">
    <property type="term" value="F:transmembrane transporter activity"/>
    <property type="evidence" value="ECO:0007669"/>
    <property type="project" value="InterPro"/>
</dbReference>
<dbReference type="InterPro" id="IPR036259">
    <property type="entry name" value="MFS_trans_sf"/>
</dbReference>
<name>A0A9N9TF46_PHYSR</name>
<protein>
    <recommendedName>
        <fullName evidence="8">Proton-coupled folate transporter</fullName>
    </recommendedName>
</protein>
<keyword evidence="3 5" id="KW-1133">Transmembrane helix</keyword>
<comment type="subcellular location">
    <subcellularLocation>
        <location evidence="1">Membrane</location>
        <topology evidence="1">Multi-pass membrane protein</topology>
    </subcellularLocation>
</comment>
<keyword evidence="4 5" id="KW-0472">Membrane</keyword>
<feature type="transmembrane region" description="Helical" evidence="5">
    <location>
        <begin position="372"/>
        <end position="390"/>
    </location>
</feature>
<dbReference type="AlphaFoldDB" id="A0A9N9TF46"/>
<reference evidence="6" key="1">
    <citation type="submission" date="2022-01" db="EMBL/GenBank/DDBJ databases">
        <authorList>
            <person name="King R."/>
        </authorList>
    </citation>
    <scope>NUCLEOTIDE SEQUENCE</scope>
</reference>
<feature type="transmembrane region" description="Helical" evidence="5">
    <location>
        <begin position="161"/>
        <end position="180"/>
    </location>
</feature>
<evidence type="ECO:0008006" key="8">
    <source>
        <dbReference type="Google" id="ProtNLM"/>
    </source>
</evidence>
<evidence type="ECO:0000256" key="1">
    <source>
        <dbReference type="ARBA" id="ARBA00004141"/>
    </source>
</evidence>
<dbReference type="EMBL" id="OU900094">
    <property type="protein sequence ID" value="CAG9854608.1"/>
    <property type="molecule type" value="Genomic_DNA"/>
</dbReference>
<dbReference type="SUPFAM" id="SSF103473">
    <property type="entry name" value="MFS general substrate transporter"/>
    <property type="match status" value="1"/>
</dbReference>
<feature type="transmembrane region" description="Helical" evidence="5">
    <location>
        <begin position="192"/>
        <end position="215"/>
    </location>
</feature>
<evidence type="ECO:0000313" key="7">
    <source>
        <dbReference type="Proteomes" id="UP001153712"/>
    </source>
</evidence>